<comment type="subcellular location">
    <subcellularLocation>
        <location evidence="13">Cytoplasm</location>
    </subcellularLocation>
</comment>
<feature type="domain" description="Glycerol-3-phosphate dehydrogenase NAD-dependent C-terminal" evidence="19">
    <location>
        <begin position="178"/>
        <end position="316"/>
    </location>
</feature>
<comment type="catalytic activity">
    <reaction evidence="13">
        <text>sn-glycerol 3-phosphate + NAD(+) = dihydroxyacetone phosphate + NADH + H(+)</text>
        <dbReference type="Rhea" id="RHEA:11092"/>
        <dbReference type="ChEBI" id="CHEBI:15378"/>
        <dbReference type="ChEBI" id="CHEBI:57540"/>
        <dbReference type="ChEBI" id="CHEBI:57597"/>
        <dbReference type="ChEBI" id="CHEBI:57642"/>
        <dbReference type="ChEBI" id="CHEBI:57945"/>
        <dbReference type="EC" id="1.1.1.94"/>
    </reaction>
</comment>
<comment type="caution">
    <text evidence="13">Lacks conserved residue(s) required for the propagation of feature annotation.</text>
</comment>
<keyword evidence="8 13" id="KW-1208">Phospholipid metabolism</keyword>
<keyword evidence="6 13" id="KW-0443">Lipid metabolism</keyword>
<comment type="pathway">
    <text evidence="13">Membrane lipid metabolism; glycerophospholipid metabolism.</text>
</comment>
<dbReference type="InterPro" id="IPR006168">
    <property type="entry name" value="G3P_DH_NAD-dep"/>
</dbReference>
<dbReference type="InterPro" id="IPR006109">
    <property type="entry name" value="G3P_DH_NAD-dep_C"/>
</dbReference>
<evidence type="ECO:0000256" key="5">
    <source>
        <dbReference type="ARBA" id="ARBA00023027"/>
    </source>
</evidence>
<dbReference type="Pfam" id="PF07479">
    <property type="entry name" value="NAD_Gly3P_dh_C"/>
    <property type="match status" value="1"/>
</dbReference>
<evidence type="ECO:0000256" key="4">
    <source>
        <dbReference type="ARBA" id="ARBA00023002"/>
    </source>
</evidence>
<dbReference type="NCBIfam" id="NF000940">
    <property type="entry name" value="PRK00094.1-2"/>
    <property type="match status" value="1"/>
</dbReference>
<dbReference type="InterPro" id="IPR011128">
    <property type="entry name" value="G3P_DH_NAD-dep_N"/>
</dbReference>
<feature type="binding site" evidence="13">
    <location>
        <position position="242"/>
    </location>
    <ligand>
        <name>sn-glycerol 3-phosphate</name>
        <dbReference type="ChEBI" id="CHEBI:57597"/>
    </ligand>
</feature>
<dbReference type="PANTHER" id="PTHR11728">
    <property type="entry name" value="GLYCEROL-3-PHOSPHATE DEHYDROGENASE"/>
    <property type="match status" value="1"/>
</dbReference>
<feature type="binding site" evidence="15">
    <location>
        <position position="105"/>
    </location>
    <ligand>
        <name>substrate</name>
    </ligand>
</feature>
<dbReference type="GO" id="GO:0006650">
    <property type="term" value="P:glycerophospholipid metabolic process"/>
    <property type="evidence" value="ECO:0007669"/>
    <property type="project" value="UniProtKB-UniRule"/>
</dbReference>
<dbReference type="SUPFAM" id="SSF51735">
    <property type="entry name" value="NAD(P)-binding Rossmann-fold domains"/>
    <property type="match status" value="1"/>
</dbReference>
<feature type="binding site" evidence="13">
    <location>
        <position position="105"/>
    </location>
    <ligand>
        <name>NADPH</name>
        <dbReference type="ChEBI" id="CHEBI:57783"/>
    </ligand>
</feature>
<evidence type="ECO:0000256" key="7">
    <source>
        <dbReference type="ARBA" id="ARBA00023209"/>
    </source>
</evidence>
<evidence type="ECO:0000256" key="9">
    <source>
        <dbReference type="ARBA" id="ARBA00052716"/>
    </source>
</evidence>
<keyword evidence="3 13" id="KW-0521">NADP</keyword>
<evidence type="ECO:0000256" key="17">
    <source>
        <dbReference type="RuleBase" id="RU000437"/>
    </source>
</evidence>
<evidence type="ECO:0000256" key="6">
    <source>
        <dbReference type="ARBA" id="ARBA00023098"/>
    </source>
</evidence>
<evidence type="ECO:0000256" key="10">
    <source>
        <dbReference type="ARBA" id="ARBA00066687"/>
    </source>
</evidence>
<dbReference type="GO" id="GO:0005737">
    <property type="term" value="C:cytoplasm"/>
    <property type="evidence" value="ECO:0007669"/>
    <property type="project" value="UniProtKB-SubCell"/>
</dbReference>
<feature type="binding site" evidence="13">
    <location>
        <position position="189"/>
    </location>
    <ligand>
        <name>sn-glycerol 3-phosphate</name>
        <dbReference type="ChEBI" id="CHEBI:57597"/>
    </ligand>
</feature>
<dbReference type="InterPro" id="IPR008927">
    <property type="entry name" value="6-PGluconate_DH-like_C_sf"/>
</dbReference>
<evidence type="ECO:0000256" key="1">
    <source>
        <dbReference type="ARBA" id="ARBA00011009"/>
    </source>
</evidence>
<feature type="binding site" evidence="13">
    <location>
        <position position="138"/>
    </location>
    <ligand>
        <name>NADPH</name>
        <dbReference type="ChEBI" id="CHEBI:57783"/>
    </ligand>
</feature>
<feature type="binding site" evidence="13">
    <location>
        <position position="48"/>
    </location>
    <ligand>
        <name>NADPH</name>
        <dbReference type="ChEBI" id="CHEBI:57783"/>
    </ligand>
</feature>
<feature type="active site" description="Proton acceptor" evidence="13 14">
    <location>
        <position position="189"/>
    </location>
</feature>
<keyword evidence="4 13" id="KW-0560">Oxidoreductase</keyword>
<name>A0ABD8B8B6_9NEIS</name>
<evidence type="ECO:0000259" key="19">
    <source>
        <dbReference type="Pfam" id="PF07479"/>
    </source>
</evidence>
<accession>A0ABD8B8B6</accession>
<evidence type="ECO:0000313" key="20">
    <source>
        <dbReference type="EMBL" id="XHH50243.1"/>
    </source>
</evidence>
<feature type="domain" description="Glycerol-3-phosphate dehydrogenase NAD-dependent N-terminal" evidence="18">
    <location>
        <begin position="2"/>
        <end position="157"/>
    </location>
</feature>
<dbReference type="HAMAP" id="MF_00394">
    <property type="entry name" value="NAD_Glyc3P_dehydrog"/>
    <property type="match status" value="1"/>
</dbReference>
<evidence type="ECO:0000313" key="21">
    <source>
        <dbReference type="Proteomes" id="UP000831534"/>
    </source>
</evidence>
<proteinExistence type="inferred from homology"/>
<feature type="binding site" evidence="15">
    <location>
        <begin position="253"/>
        <end position="254"/>
    </location>
    <ligand>
        <name>substrate</name>
    </ligand>
</feature>
<feature type="binding site" evidence="13">
    <location>
        <position position="105"/>
    </location>
    <ligand>
        <name>sn-glycerol 3-phosphate</name>
        <dbReference type="ChEBI" id="CHEBI:57597"/>
    </ligand>
</feature>
<dbReference type="InterPro" id="IPR013328">
    <property type="entry name" value="6PGD_dom2"/>
</dbReference>
<dbReference type="PROSITE" id="PS00957">
    <property type="entry name" value="NAD_G3PDH"/>
    <property type="match status" value="1"/>
</dbReference>
<dbReference type="PRINTS" id="PR00077">
    <property type="entry name" value="GPDHDRGNASE"/>
</dbReference>
<dbReference type="Pfam" id="PF01210">
    <property type="entry name" value="NAD_Gly3P_dh_N"/>
    <property type="match status" value="1"/>
</dbReference>
<comment type="similarity">
    <text evidence="1 13 17">Belongs to the NAD-dependent glycerol-3-phosphate dehydrogenase family.</text>
</comment>
<feature type="binding site" evidence="13">
    <location>
        <position position="253"/>
    </location>
    <ligand>
        <name>NADPH</name>
        <dbReference type="ChEBI" id="CHEBI:57783"/>
    </ligand>
</feature>
<dbReference type="InterPro" id="IPR036291">
    <property type="entry name" value="NAD(P)-bd_dom_sf"/>
</dbReference>
<protein>
    <recommendedName>
        <fullName evidence="11 13">Glycerol-3-phosphate dehydrogenase [NAD(P)+]</fullName>
        <ecNumber evidence="10 13">1.1.1.94</ecNumber>
    </recommendedName>
    <alternativeName>
        <fullName evidence="13">NAD(P)(+)-dependent glycerol-3-phosphate dehydrogenase</fullName>
    </alternativeName>
    <alternativeName>
        <fullName evidence="12 13">NAD(P)H-dependent dihydroxyacetone-phosphate reductase</fullName>
    </alternativeName>
</protein>
<evidence type="ECO:0000256" key="3">
    <source>
        <dbReference type="ARBA" id="ARBA00022857"/>
    </source>
</evidence>
<feature type="binding site" evidence="13">
    <location>
        <position position="11"/>
    </location>
    <ligand>
        <name>NADPH</name>
        <dbReference type="ChEBI" id="CHEBI:57783"/>
    </ligand>
</feature>
<evidence type="ECO:0000256" key="12">
    <source>
        <dbReference type="ARBA" id="ARBA00080511"/>
    </source>
</evidence>
<feature type="binding site" evidence="13">
    <location>
        <position position="31"/>
    </location>
    <ligand>
        <name>NADPH</name>
        <dbReference type="ChEBI" id="CHEBI:57783"/>
    </ligand>
</feature>
<feature type="binding site" evidence="13">
    <location>
        <position position="253"/>
    </location>
    <ligand>
        <name>sn-glycerol 3-phosphate</name>
        <dbReference type="ChEBI" id="CHEBI:57597"/>
    </ligand>
</feature>
<sequence>MNITVLGAGAWGTALAVHFAVHGHRTALWTRNPEHAAQMRLHRENRRYLPDVALPAQLSPHSELADALRGCELLLAVVPVAALRGCMEAVRGAGGAGIPVLAACKGFEPQSGLLPFQVLAQVLPDNGKTGVLSGPSFAQELARQLPCAVCLAGNDAAWIRALSAELNTAVMRLYANEDVVGVCVGGAVKNVMAIAAGLSDGLGLGMNARAALMTRGLAEMNRLAVAMGAQETTMMGLSGMGDLLLTCTGALSRNRQVGLALAQGQTLPQALAALRHVAEGVPAVAEVCRAARHYRIDMPVSQALFDLFEGRTAAADIAARLMRREPTGEHTRAPAQISEK</sequence>
<dbReference type="Proteomes" id="UP000831534">
    <property type="component" value="Chromosome"/>
</dbReference>
<feature type="binding site" evidence="13">
    <location>
        <position position="277"/>
    </location>
    <ligand>
        <name>NADPH</name>
        <dbReference type="ChEBI" id="CHEBI:57783"/>
    </ligand>
</feature>
<feature type="binding site" evidence="13">
    <location>
        <position position="279"/>
    </location>
    <ligand>
        <name>NADPH</name>
        <dbReference type="ChEBI" id="CHEBI:57783"/>
    </ligand>
</feature>
<organism evidence="20 21">
    <name type="scientific">Conchiformibius kuhniae</name>
    <dbReference type="NCBI Taxonomy" id="211502"/>
    <lineage>
        <taxon>Bacteria</taxon>
        <taxon>Pseudomonadati</taxon>
        <taxon>Pseudomonadota</taxon>
        <taxon>Betaproteobacteria</taxon>
        <taxon>Neisseriales</taxon>
        <taxon>Neisseriaceae</taxon>
        <taxon>Conchiformibius</taxon>
    </lineage>
</organism>
<dbReference type="FunFam" id="1.10.1040.10:FF:000001">
    <property type="entry name" value="Glycerol-3-phosphate dehydrogenase [NAD(P)+]"/>
    <property type="match status" value="1"/>
</dbReference>
<reference evidence="20 21" key="1">
    <citation type="journal article" date="2022" name="Res Sq">
        <title>Evolution of multicellular longitudinally dividing oral cavity symbionts (Neisseriaceae).</title>
        <authorList>
            <person name="Nyongesa S."/>
            <person name="Weber P."/>
            <person name="Bernet E."/>
            <person name="Pullido F."/>
            <person name="Nieckarz M."/>
            <person name="Delaby M."/>
            <person name="Nieves C."/>
            <person name="Viehboeck T."/>
            <person name="Krause N."/>
            <person name="Rivera-Millot A."/>
            <person name="Nakamura A."/>
            <person name="Vischer N."/>
            <person name="VanNieuwenhze M."/>
            <person name="Brun Y."/>
            <person name="Cava F."/>
            <person name="Bulgheresi S."/>
            <person name="Veyrier F."/>
        </authorList>
    </citation>
    <scope>NUCLEOTIDE SEQUENCE [LARGE SCALE GENOMIC DNA]</scope>
    <source>
        <strain evidence="20 21">17694</strain>
    </source>
</reference>
<dbReference type="GO" id="GO:0047952">
    <property type="term" value="F:glycerol-3-phosphate dehydrogenase [NAD(P)+] activity"/>
    <property type="evidence" value="ECO:0007669"/>
    <property type="project" value="UniProtKB-UniRule"/>
</dbReference>
<dbReference type="GO" id="GO:0000166">
    <property type="term" value="F:nucleotide binding"/>
    <property type="evidence" value="ECO:0007669"/>
    <property type="project" value="UniProtKB-KW"/>
</dbReference>
<feature type="binding site" evidence="16">
    <location>
        <position position="253"/>
    </location>
    <ligand>
        <name>NAD(+)</name>
        <dbReference type="ChEBI" id="CHEBI:57540"/>
    </ligand>
</feature>
<dbReference type="RefSeq" id="WP_051255692.1">
    <property type="nucleotide sequence ID" value="NZ_CP091521.1"/>
</dbReference>
<dbReference type="EMBL" id="CP091521">
    <property type="protein sequence ID" value="XHH50243.1"/>
    <property type="molecule type" value="Genomic_DNA"/>
</dbReference>
<evidence type="ECO:0000256" key="16">
    <source>
        <dbReference type="PIRSR" id="PIRSR000114-3"/>
    </source>
</evidence>
<evidence type="ECO:0000259" key="18">
    <source>
        <dbReference type="Pfam" id="PF01210"/>
    </source>
</evidence>
<feature type="binding site" evidence="16">
    <location>
        <begin position="7"/>
        <end position="12"/>
    </location>
    <ligand>
        <name>NAD(+)</name>
        <dbReference type="ChEBI" id="CHEBI:57540"/>
    </ligand>
</feature>
<dbReference type="PIRSF" id="PIRSF000114">
    <property type="entry name" value="Glycerol-3-P_dh"/>
    <property type="match status" value="1"/>
</dbReference>
<evidence type="ECO:0000256" key="14">
    <source>
        <dbReference type="PIRSR" id="PIRSR000114-1"/>
    </source>
</evidence>
<dbReference type="FunFam" id="3.40.50.720:FF:000019">
    <property type="entry name" value="Glycerol-3-phosphate dehydrogenase [NAD(P)+]"/>
    <property type="match status" value="1"/>
</dbReference>
<keyword evidence="21" id="KW-1185">Reference proteome</keyword>
<evidence type="ECO:0000256" key="8">
    <source>
        <dbReference type="ARBA" id="ARBA00023264"/>
    </source>
</evidence>
<gene>
    <name evidence="13" type="primary">gpsA</name>
    <name evidence="20" type="ORF">LVJ77_10405</name>
</gene>
<evidence type="ECO:0000256" key="2">
    <source>
        <dbReference type="ARBA" id="ARBA00022516"/>
    </source>
</evidence>
<comment type="catalytic activity">
    <reaction evidence="9">
        <text>sn-glycerol 3-phosphate + NADP(+) = dihydroxyacetone phosphate + NADPH + H(+)</text>
        <dbReference type="Rhea" id="RHEA:11096"/>
        <dbReference type="ChEBI" id="CHEBI:15378"/>
        <dbReference type="ChEBI" id="CHEBI:57597"/>
        <dbReference type="ChEBI" id="CHEBI:57642"/>
        <dbReference type="ChEBI" id="CHEBI:57783"/>
        <dbReference type="ChEBI" id="CHEBI:58349"/>
        <dbReference type="EC" id="1.1.1.94"/>
    </reaction>
    <physiologicalReaction direction="right-to-left" evidence="9">
        <dbReference type="Rhea" id="RHEA:11098"/>
    </physiologicalReaction>
</comment>
<evidence type="ECO:0000256" key="11">
    <source>
        <dbReference type="ARBA" id="ARBA00069372"/>
    </source>
</evidence>
<dbReference type="AlphaFoldDB" id="A0ABD8B8B6"/>
<dbReference type="SUPFAM" id="SSF48179">
    <property type="entry name" value="6-phosphogluconate dehydrogenase C-terminal domain-like"/>
    <property type="match status" value="1"/>
</dbReference>
<comment type="function">
    <text evidence="13">Catalyzes the reduction of the glycolytic intermediate dihydroxyacetone phosphate (DHAP) to sn-glycerol 3-phosphate (G3P), the key precursor for phospholipid synthesis.</text>
</comment>
<feature type="binding site" evidence="13">
    <location>
        <position position="254"/>
    </location>
    <ligand>
        <name>sn-glycerol 3-phosphate</name>
        <dbReference type="ChEBI" id="CHEBI:57597"/>
    </ligand>
</feature>
<dbReference type="GO" id="GO:0046167">
    <property type="term" value="P:glycerol-3-phosphate biosynthetic process"/>
    <property type="evidence" value="ECO:0007669"/>
    <property type="project" value="UniProtKB-UniRule"/>
</dbReference>
<dbReference type="KEGG" id="ckh:LVJ77_10405"/>
<feature type="binding site" evidence="13">
    <location>
        <position position="252"/>
    </location>
    <ligand>
        <name>sn-glycerol 3-phosphate</name>
        <dbReference type="ChEBI" id="CHEBI:57597"/>
    </ligand>
</feature>
<keyword evidence="7 13" id="KW-0594">Phospholipid biosynthesis</keyword>
<keyword evidence="2 13" id="KW-0444">Lipid biosynthesis</keyword>
<feature type="binding site" evidence="13">
    <location>
        <position position="136"/>
    </location>
    <ligand>
        <name>sn-glycerol 3-phosphate</name>
        <dbReference type="ChEBI" id="CHEBI:57597"/>
    </ligand>
</feature>
<keyword evidence="13" id="KW-0547">Nucleotide-binding</keyword>
<feature type="binding site" evidence="13">
    <location>
        <position position="134"/>
    </location>
    <ligand>
        <name>sn-glycerol 3-phosphate</name>
        <dbReference type="ChEBI" id="CHEBI:57597"/>
    </ligand>
</feature>
<dbReference type="Gene3D" id="1.10.1040.10">
    <property type="entry name" value="N-(1-d-carboxylethyl)-l-norvaline Dehydrogenase, domain 2"/>
    <property type="match status" value="1"/>
</dbReference>
<feature type="binding site" evidence="16">
    <location>
        <position position="138"/>
    </location>
    <ligand>
        <name>NAD(+)</name>
        <dbReference type="ChEBI" id="CHEBI:57540"/>
    </ligand>
</feature>
<evidence type="ECO:0000256" key="15">
    <source>
        <dbReference type="PIRSR" id="PIRSR000114-2"/>
    </source>
</evidence>
<evidence type="ECO:0000256" key="13">
    <source>
        <dbReference type="HAMAP-Rule" id="MF_00394"/>
    </source>
</evidence>
<dbReference type="GO" id="GO:0008654">
    <property type="term" value="P:phospholipid biosynthetic process"/>
    <property type="evidence" value="ECO:0007669"/>
    <property type="project" value="UniProtKB-KW"/>
</dbReference>
<dbReference type="NCBIfam" id="NF000942">
    <property type="entry name" value="PRK00094.1-4"/>
    <property type="match status" value="1"/>
</dbReference>
<dbReference type="PANTHER" id="PTHR11728:SF1">
    <property type="entry name" value="GLYCEROL-3-PHOSPHATE DEHYDROGENASE [NAD(+)] 2, CHLOROPLASTIC"/>
    <property type="match status" value="1"/>
</dbReference>
<dbReference type="Gene3D" id="3.40.50.720">
    <property type="entry name" value="NAD(P)-binding Rossmann-like Domain"/>
    <property type="match status" value="1"/>
</dbReference>
<dbReference type="EC" id="1.1.1.94" evidence="10 13"/>
<keyword evidence="5 13" id="KW-0520">NAD</keyword>
<keyword evidence="13" id="KW-0963">Cytoplasm</keyword>